<feature type="region of interest" description="Disordered" evidence="1">
    <location>
        <begin position="134"/>
        <end position="156"/>
    </location>
</feature>
<protein>
    <submittedName>
        <fullName evidence="2">Uncharacterized protein</fullName>
    </submittedName>
</protein>
<gene>
    <name evidence="2" type="ORF">GCM10010185_53440</name>
</gene>
<dbReference type="AlphaFoldDB" id="A0A918ATB0"/>
<feature type="compositionally biased region" description="Polar residues" evidence="1">
    <location>
        <begin position="145"/>
        <end position="156"/>
    </location>
</feature>
<accession>A0A918ATB0</accession>
<reference evidence="2" key="1">
    <citation type="journal article" date="2014" name="Int. J. Syst. Evol. Microbiol.">
        <title>Complete genome sequence of Corynebacterium casei LMG S-19264T (=DSM 44701T), isolated from a smear-ripened cheese.</title>
        <authorList>
            <consortium name="US DOE Joint Genome Institute (JGI-PGF)"/>
            <person name="Walter F."/>
            <person name="Albersmeier A."/>
            <person name="Kalinowski J."/>
            <person name="Ruckert C."/>
        </authorList>
    </citation>
    <scope>NUCLEOTIDE SEQUENCE</scope>
    <source>
        <strain evidence="2">JCM 3313</strain>
    </source>
</reference>
<organism evidence="2 3">
    <name type="scientific">Saccharothrix coeruleofusca</name>
    <dbReference type="NCBI Taxonomy" id="33919"/>
    <lineage>
        <taxon>Bacteria</taxon>
        <taxon>Bacillati</taxon>
        <taxon>Actinomycetota</taxon>
        <taxon>Actinomycetes</taxon>
        <taxon>Pseudonocardiales</taxon>
        <taxon>Pseudonocardiaceae</taxon>
        <taxon>Saccharothrix</taxon>
    </lineage>
</organism>
<dbReference type="Proteomes" id="UP000639606">
    <property type="component" value="Unassembled WGS sequence"/>
</dbReference>
<evidence type="ECO:0000313" key="2">
    <source>
        <dbReference type="EMBL" id="GGP73257.1"/>
    </source>
</evidence>
<keyword evidence="3" id="KW-1185">Reference proteome</keyword>
<reference evidence="2" key="2">
    <citation type="submission" date="2020-09" db="EMBL/GenBank/DDBJ databases">
        <authorList>
            <person name="Sun Q."/>
            <person name="Ohkuma M."/>
        </authorList>
    </citation>
    <scope>NUCLEOTIDE SEQUENCE</scope>
    <source>
        <strain evidence="2">JCM 3313</strain>
    </source>
</reference>
<evidence type="ECO:0000256" key="1">
    <source>
        <dbReference type="SAM" id="MobiDB-lite"/>
    </source>
</evidence>
<name>A0A918ATB0_9PSEU</name>
<evidence type="ECO:0000313" key="3">
    <source>
        <dbReference type="Proteomes" id="UP000639606"/>
    </source>
</evidence>
<proteinExistence type="predicted"/>
<sequence>MPLGLLLATACGARSDAGAVCTGIGVPVGIGVDVALPDVVAAEIEVCWDGACVRPPLELFPSSRVAGTTCAGTAPDDVCAARSEPSGGKHGFASVPELPAEPVVVTLRLSDQSGTRVLDERISLTPAMVLPNGPDCPSGGPQAGVSITSDGVTVAR</sequence>
<dbReference type="EMBL" id="BMRG01000013">
    <property type="protein sequence ID" value="GGP73257.1"/>
    <property type="molecule type" value="Genomic_DNA"/>
</dbReference>
<comment type="caution">
    <text evidence="2">The sequence shown here is derived from an EMBL/GenBank/DDBJ whole genome shotgun (WGS) entry which is preliminary data.</text>
</comment>